<evidence type="ECO:0000313" key="2">
    <source>
        <dbReference type="Proteomes" id="UP000215914"/>
    </source>
</evidence>
<dbReference type="EMBL" id="MNCJ02000331">
    <property type="protein sequence ID" value="KAF5762358.1"/>
    <property type="molecule type" value="Genomic_DNA"/>
</dbReference>
<dbReference type="Proteomes" id="UP000215914">
    <property type="component" value="Unassembled WGS sequence"/>
</dbReference>
<dbReference type="Gramene" id="mRNA:HanXRQr2_Chr16g0775801">
    <property type="protein sequence ID" value="mRNA:HanXRQr2_Chr16g0775801"/>
    <property type="gene ID" value="HanXRQr2_Chr16g0775801"/>
</dbReference>
<proteinExistence type="predicted"/>
<evidence type="ECO:0000313" key="1">
    <source>
        <dbReference type="EMBL" id="KAF5762358.1"/>
    </source>
</evidence>
<sequence>MWFSFTDFVILRSESGLILVQRKASAASNMWLAVKPSFSSKTRVSLDDLGFQ</sequence>
<dbReference type="AlphaFoldDB" id="A0A9K3H0V3"/>
<protein>
    <submittedName>
        <fullName evidence="1">Uncharacterized protein</fullName>
    </submittedName>
</protein>
<accession>A0A9K3H0V3</accession>
<organism evidence="1 2">
    <name type="scientific">Helianthus annuus</name>
    <name type="common">Common sunflower</name>
    <dbReference type="NCBI Taxonomy" id="4232"/>
    <lineage>
        <taxon>Eukaryota</taxon>
        <taxon>Viridiplantae</taxon>
        <taxon>Streptophyta</taxon>
        <taxon>Embryophyta</taxon>
        <taxon>Tracheophyta</taxon>
        <taxon>Spermatophyta</taxon>
        <taxon>Magnoliopsida</taxon>
        <taxon>eudicotyledons</taxon>
        <taxon>Gunneridae</taxon>
        <taxon>Pentapetalae</taxon>
        <taxon>asterids</taxon>
        <taxon>campanulids</taxon>
        <taxon>Asterales</taxon>
        <taxon>Asteraceae</taxon>
        <taxon>Asteroideae</taxon>
        <taxon>Heliantheae alliance</taxon>
        <taxon>Heliantheae</taxon>
        <taxon>Helianthus</taxon>
    </lineage>
</organism>
<comment type="caution">
    <text evidence="1">The sequence shown here is derived from an EMBL/GenBank/DDBJ whole genome shotgun (WGS) entry which is preliminary data.</text>
</comment>
<keyword evidence="2" id="KW-1185">Reference proteome</keyword>
<reference evidence="1" key="1">
    <citation type="journal article" date="2017" name="Nature">
        <title>The sunflower genome provides insights into oil metabolism, flowering and Asterid evolution.</title>
        <authorList>
            <person name="Badouin H."/>
            <person name="Gouzy J."/>
            <person name="Grassa C.J."/>
            <person name="Murat F."/>
            <person name="Staton S.E."/>
            <person name="Cottret L."/>
            <person name="Lelandais-Briere C."/>
            <person name="Owens G.L."/>
            <person name="Carrere S."/>
            <person name="Mayjonade B."/>
            <person name="Legrand L."/>
            <person name="Gill N."/>
            <person name="Kane N.C."/>
            <person name="Bowers J.E."/>
            <person name="Hubner S."/>
            <person name="Bellec A."/>
            <person name="Berard A."/>
            <person name="Berges H."/>
            <person name="Blanchet N."/>
            <person name="Boniface M.C."/>
            <person name="Brunel D."/>
            <person name="Catrice O."/>
            <person name="Chaidir N."/>
            <person name="Claudel C."/>
            <person name="Donnadieu C."/>
            <person name="Faraut T."/>
            <person name="Fievet G."/>
            <person name="Helmstetter N."/>
            <person name="King M."/>
            <person name="Knapp S.J."/>
            <person name="Lai Z."/>
            <person name="Le Paslier M.C."/>
            <person name="Lippi Y."/>
            <person name="Lorenzon L."/>
            <person name="Mandel J.R."/>
            <person name="Marage G."/>
            <person name="Marchand G."/>
            <person name="Marquand E."/>
            <person name="Bret-Mestries E."/>
            <person name="Morien E."/>
            <person name="Nambeesan S."/>
            <person name="Nguyen T."/>
            <person name="Pegot-Espagnet P."/>
            <person name="Pouilly N."/>
            <person name="Raftis F."/>
            <person name="Sallet E."/>
            <person name="Schiex T."/>
            <person name="Thomas J."/>
            <person name="Vandecasteele C."/>
            <person name="Vares D."/>
            <person name="Vear F."/>
            <person name="Vautrin S."/>
            <person name="Crespi M."/>
            <person name="Mangin B."/>
            <person name="Burke J.M."/>
            <person name="Salse J."/>
            <person name="Munos S."/>
            <person name="Vincourt P."/>
            <person name="Rieseberg L.H."/>
            <person name="Langlade N.B."/>
        </authorList>
    </citation>
    <scope>NUCLEOTIDE SEQUENCE</scope>
    <source>
        <tissue evidence="1">Leaves</tissue>
    </source>
</reference>
<gene>
    <name evidence="1" type="ORF">HanXRQr2_Chr16g0775801</name>
</gene>
<name>A0A9K3H0V3_HELAN</name>
<reference evidence="1" key="2">
    <citation type="submission" date="2020-06" db="EMBL/GenBank/DDBJ databases">
        <title>Helianthus annuus Genome sequencing and assembly Release 2.</title>
        <authorList>
            <person name="Gouzy J."/>
            <person name="Langlade N."/>
            <person name="Munos S."/>
        </authorList>
    </citation>
    <scope>NUCLEOTIDE SEQUENCE</scope>
    <source>
        <tissue evidence="1">Leaves</tissue>
    </source>
</reference>